<organism evidence="9 11">
    <name type="scientific">Legionella micdadei</name>
    <name type="common">Tatlockia micdadei</name>
    <dbReference type="NCBI Taxonomy" id="451"/>
    <lineage>
        <taxon>Bacteria</taxon>
        <taxon>Pseudomonadati</taxon>
        <taxon>Pseudomonadota</taxon>
        <taxon>Gammaproteobacteria</taxon>
        <taxon>Legionellales</taxon>
        <taxon>Legionellaceae</taxon>
        <taxon>Legionella</taxon>
    </lineage>
</organism>
<evidence type="ECO:0000313" key="12">
    <source>
        <dbReference type="Proteomes" id="UP000182998"/>
    </source>
</evidence>
<dbReference type="SUPFAM" id="SSF56925">
    <property type="entry name" value="OMPA-like"/>
    <property type="match status" value="1"/>
</dbReference>
<dbReference type="GO" id="GO:0009279">
    <property type="term" value="C:cell outer membrane"/>
    <property type="evidence" value="ECO:0007669"/>
    <property type="project" value="UniProtKB-SubCell"/>
</dbReference>
<dbReference type="KEGG" id="tmc:LMI_0024"/>
<evidence type="ECO:0000313" key="10">
    <source>
        <dbReference type="EMBL" id="SCY00428.1"/>
    </source>
</evidence>
<dbReference type="Proteomes" id="UP000182998">
    <property type="component" value="Unassembled WGS sequence"/>
</dbReference>
<protein>
    <submittedName>
        <fullName evidence="9">Antimicrobial peptide resistance and Lipid A acylation protein PagP</fullName>
    </submittedName>
    <submittedName>
        <fullName evidence="10">Palmitoyl transferase</fullName>
    </submittedName>
</protein>
<feature type="chain" id="PRO_5009750662" evidence="8">
    <location>
        <begin position="19"/>
        <end position="187"/>
    </location>
</feature>
<evidence type="ECO:0000313" key="9">
    <source>
        <dbReference type="EMBL" id="CEG59399.1"/>
    </source>
</evidence>
<comment type="similarity">
    <text evidence="2">Belongs to the lipid A palmitoyltransferase family.</text>
</comment>
<reference evidence="10 12" key="3">
    <citation type="submission" date="2016-10" db="EMBL/GenBank/DDBJ databases">
        <authorList>
            <person name="Varghese N."/>
            <person name="Submissions S."/>
        </authorList>
    </citation>
    <scope>NUCLEOTIDE SEQUENCE [LARGE SCALE GENOMIC DNA]</scope>
    <source>
        <strain evidence="10 12">ATCC 33218</strain>
    </source>
</reference>
<evidence type="ECO:0000256" key="2">
    <source>
        <dbReference type="ARBA" id="ARBA00006368"/>
    </source>
</evidence>
<dbReference type="RefSeq" id="WP_045097996.1">
    <property type="nucleotide sequence ID" value="NZ_CP020614.1"/>
</dbReference>
<evidence type="ECO:0000256" key="3">
    <source>
        <dbReference type="ARBA" id="ARBA00022679"/>
    </source>
</evidence>
<feature type="signal peptide" evidence="8">
    <location>
        <begin position="1"/>
        <end position="18"/>
    </location>
</feature>
<comment type="subcellular location">
    <subcellularLocation>
        <location evidence="1">Cell outer membrane</location>
    </subcellularLocation>
</comment>
<dbReference type="HOGENOM" id="CLU_104099_0_1_6"/>
<evidence type="ECO:0000256" key="6">
    <source>
        <dbReference type="ARBA" id="ARBA00023237"/>
    </source>
</evidence>
<dbReference type="PATRIC" id="fig|451.8.peg.998"/>
<keyword evidence="4 8" id="KW-0732">Signal</keyword>
<dbReference type="Gene3D" id="2.40.160.20">
    <property type="match status" value="1"/>
</dbReference>
<dbReference type="EMBL" id="FMVN01000003">
    <property type="protein sequence ID" value="SCY00428.1"/>
    <property type="molecule type" value="Genomic_DNA"/>
</dbReference>
<evidence type="ECO:0000256" key="1">
    <source>
        <dbReference type="ARBA" id="ARBA00004442"/>
    </source>
</evidence>
<evidence type="ECO:0000256" key="8">
    <source>
        <dbReference type="SAM" id="SignalP"/>
    </source>
</evidence>
<dbReference type="AlphaFoldDB" id="A0A098GA89"/>
<sequence length="187" mass="20978">MKKALGFLLIILLDTAIAQDPKVCSDWPAWMQPACRRLNQIWTEGSNELYLSGYAWHNRFIYPKTRIRKYNEQAWGGGLGKGLYDERGNWHGLFAIAFLDSHKNIEPAAGYAFLKVVHLSTQANFGVGYAVLVTARPDIFHGRPFPGAVPWVSLNINKVSIAATYIPGNSRSGNVLYVAGKLRFDFF</sequence>
<dbReference type="InterPro" id="IPR011250">
    <property type="entry name" value="OMP/PagP_B-barrel"/>
</dbReference>
<keyword evidence="12" id="KW-1185">Reference proteome</keyword>
<dbReference type="GO" id="GO:0016746">
    <property type="term" value="F:acyltransferase activity"/>
    <property type="evidence" value="ECO:0007669"/>
    <property type="project" value="UniProtKB-KW"/>
</dbReference>
<evidence type="ECO:0000313" key="11">
    <source>
        <dbReference type="Proteomes" id="UP000032414"/>
    </source>
</evidence>
<evidence type="ECO:0000256" key="5">
    <source>
        <dbReference type="ARBA" id="ARBA00023136"/>
    </source>
</evidence>
<keyword evidence="3 10" id="KW-0808">Transferase</keyword>
<accession>A0A098GA89</accession>
<dbReference type="EMBL" id="LN614830">
    <property type="protein sequence ID" value="CEG59399.1"/>
    <property type="molecule type" value="Genomic_DNA"/>
</dbReference>
<keyword evidence="5" id="KW-0472">Membrane</keyword>
<dbReference type="Proteomes" id="UP000032414">
    <property type="component" value="Chromosome I"/>
</dbReference>
<dbReference type="Pfam" id="PF07017">
    <property type="entry name" value="PagP"/>
    <property type="match status" value="1"/>
</dbReference>
<gene>
    <name evidence="9" type="ORF">LMI_0024</name>
    <name evidence="10" type="ORF">SAMN02982997_00575</name>
</gene>
<name>A0A098GA89_LEGMI</name>
<evidence type="ECO:0000256" key="7">
    <source>
        <dbReference type="ARBA" id="ARBA00023315"/>
    </source>
</evidence>
<keyword evidence="6" id="KW-0998">Cell outer membrane</keyword>
<dbReference type="InterPro" id="IPR009746">
    <property type="entry name" value="LipidA_acyl_PagP"/>
</dbReference>
<dbReference type="NCBIfam" id="NF008271">
    <property type="entry name" value="PRK11045.1"/>
    <property type="match status" value="1"/>
</dbReference>
<reference evidence="9" key="2">
    <citation type="submission" date="2014-09" db="EMBL/GenBank/DDBJ databases">
        <authorList>
            <person name="GOMEZ-VALERO Laura"/>
        </authorList>
    </citation>
    <scope>NUCLEOTIDE SEQUENCE</scope>
    <source>
        <strain evidence="9">ATCC33218</strain>
    </source>
</reference>
<proteinExistence type="inferred from homology"/>
<dbReference type="STRING" id="451.B6N58_00120"/>
<reference evidence="11" key="1">
    <citation type="submission" date="2014-09" db="EMBL/GenBank/DDBJ databases">
        <authorList>
            <person name="Gomez-Valero L."/>
        </authorList>
    </citation>
    <scope>NUCLEOTIDE SEQUENCE [LARGE SCALE GENOMIC DNA]</scope>
    <source>
        <strain evidence="11">ATCC33218</strain>
    </source>
</reference>
<dbReference type="OrthoDB" id="9156803at2"/>
<keyword evidence="7" id="KW-0012">Acyltransferase</keyword>
<evidence type="ECO:0000256" key="4">
    <source>
        <dbReference type="ARBA" id="ARBA00022729"/>
    </source>
</evidence>